<dbReference type="InterPro" id="IPR008928">
    <property type="entry name" value="6-hairpin_glycosidase_sf"/>
</dbReference>
<dbReference type="Gene3D" id="1.50.10.10">
    <property type="match status" value="1"/>
</dbReference>
<dbReference type="AlphaFoldDB" id="A0A8H4RLM5"/>
<dbReference type="OrthoDB" id="1923667at2759"/>
<gene>
    <name evidence="1" type="ORF">G7Y89_g5885</name>
</gene>
<organism evidence="1 2">
    <name type="scientific">Cudoniella acicularis</name>
    <dbReference type="NCBI Taxonomy" id="354080"/>
    <lineage>
        <taxon>Eukaryota</taxon>
        <taxon>Fungi</taxon>
        <taxon>Dikarya</taxon>
        <taxon>Ascomycota</taxon>
        <taxon>Pezizomycotina</taxon>
        <taxon>Leotiomycetes</taxon>
        <taxon>Helotiales</taxon>
        <taxon>Tricladiaceae</taxon>
        <taxon>Cudoniella</taxon>
    </lineage>
</organism>
<dbReference type="PANTHER" id="PTHR42899">
    <property type="entry name" value="SPERMATOGENESIS-ASSOCIATED PROTEIN 20"/>
    <property type="match status" value="1"/>
</dbReference>
<dbReference type="PIRSF" id="PIRSF006402">
    <property type="entry name" value="UCP006402_thioredoxin"/>
    <property type="match status" value="1"/>
</dbReference>
<accession>A0A8H4RLM5</accession>
<dbReference type="PANTHER" id="PTHR42899:SF1">
    <property type="entry name" value="SPERMATOGENESIS-ASSOCIATED PROTEIN 20"/>
    <property type="match status" value="1"/>
</dbReference>
<keyword evidence="2" id="KW-1185">Reference proteome</keyword>
<protein>
    <recommendedName>
        <fullName evidence="3">Spermatogenesis-associated protein 20</fullName>
    </recommendedName>
</protein>
<dbReference type="InterPro" id="IPR024705">
    <property type="entry name" value="Ssp411"/>
</dbReference>
<evidence type="ECO:0008006" key="3">
    <source>
        <dbReference type="Google" id="ProtNLM"/>
    </source>
</evidence>
<name>A0A8H4RLM5_9HELO</name>
<dbReference type="SUPFAM" id="SSF48208">
    <property type="entry name" value="Six-hairpin glycosidases"/>
    <property type="match status" value="1"/>
</dbReference>
<sequence>MSFQWGTEHNPHISDAVHGIRVCTKMGYFQAEETQTLPVQVQVVIPLTSNFLRKQVNISLTTFDKENGGFGSVPKFPTPSKLSFLLCLGQYPQVVLDVVGASECRTAENMAITTLRKMARGGIHDHIGNGFSRYSVTADWSLPHFEKMLYDNAQLLHIYLDAFLLSRDAELLGVVYDIGTYLTTTLARPKGGFYSSEDADSFYKRGDSEKREGAFYVWTKREFENVLGSQAEPILSAFFNVRSDGNVSPENDAHDEFLDQNVLAIVSSPPALSASFGLKEEEVVKIIKDGKAALLAHREKERVRPVLDDKIVVSWNGIAIGALARTAAVIKGFDPTQSEKYLASVLSAAKFIKENLYDESSKTLYRVWREGRGDTKGFADDYAFLIGGLIDLYEASFDESWLHWADDLQQSQISQFYDEHGTGAFFSTHYSAPHVILRLKDGMDASEPSTNGVSASNLHRLSSLLHDTSYSQKAAETVAGFESEMMQYPWLFASFMPSIVAGHLGMKGVVVSGEGIADTKIKAFEKAPRGPLGTFARMDSSNEWLRERNSLLKDFGLDGQPKVLICEKGTCREEGLVAVPGVVETIKETTQETTKEPLDLGAVKEALPPATEQTAATATTEPKLEPKLEPEVNLVVPAAAAESIPALPAKENEKLV</sequence>
<dbReference type="GO" id="GO:0003824">
    <property type="term" value="F:catalytic activity"/>
    <property type="evidence" value="ECO:0007669"/>
    <property type="project" value="UniProtKB-ARBA"/>
</dbReference>
<dbReference type="GO" id="GO:0005975">
    <property type="term" value="P:carbohydrate metabolic process"/>
    <property type="evidence" value="ECO:0007669"/>
    <property type="project" value="InterPro"/>
</dbReference>
<comment type="caution">
    <text evidence="1">The sequence shown here is derived from an EMBL/GenBank/DDBJ whole genome shotgun (WGS) entry which is preliminary data.</text>
</comment>
<proteinExistence type="predicted"/>
<evidence type="ECO:0000313" key="2">
    <source>
        <dbReference type="Proteomes" id="UP000566819"/>
    </source>
</evidence>
<dbReference type="InterPro" id="IPR012341">
    <property type="entry name" value="6hp_glycosidase-like_sf"/>
</dbReference>
<evidence type="ECO:0000313" key="1">
    <source>
        <dbReference type="EMBL" id="KAF4632240.1"/>
    </source>
</evidence>
<dbReference type="Proteomes" id="UP000566819">
    <property type="component" value="Unassembled WGS sequence"/>
</dbReference>
<reference evidence="1 2" key="1">
    <citation type="submission" date="2020-03" db="EMBL/GenBank/DDBJ databases">
        <title>Draft Genome Sequence of Cudoniella acicularis.</title>
        <authorList>
            <person name="Buettner E."/>
            <person name="Kellner H."/>
        </authorList>
    </citation>
    <scope>NUCLEOTIDE SEQUENCE [LARGE SCALE GENOMIC DNA]</scope>
    <source>
        <strain evidence="1 2">DSM 108380</strain>
    </source>
</reference>
<dbReference type="EMBL" id="JAAMPI010000364">
    <property type="protein sequence ID" value="KAF4632240.1"/>
    <property type="molecule type" value="Genomic_DNA"/>
</dbReference>